<dbReference type="OrthoDB" id="2423798at2759"/>
<dbReference type="EMBL" id="CAJVQA010031467">
    <property type="protein sequence ID" value="CAG8801397.1"/>
    <property type="molecule type" value="Genomic_DNA"/>
</dbReference>
<feature type="non-terminal residue" evidence="1">
    <location>
        <position position="1"/>
    </location>
</feature>
<gene>
    <name evidence="1" type="ORF">CPELLU_LOCUS17737</name>
</gene>
<sequence>FPKALKVDKGVKLNWNVHFGVVMDSALAVFWQDNGPVTMLSIIYELVCEEWKVEREKQRPKETNANTAKVHVVFGSESRKKLKISKIIDDYNNNMNGVDIANQLQSYYSGAQLRSNSEQETRRLRIIKYFKLSDQCFVSRNHFAIWKRDKCEACRW</sequence>
<reference evidence="1" key="1">
    <citation type="submission" date="2021-06" db="EMBL/GenBank/DDBJ databases">
        <authorList>
            <person name="Kallberg Y."/>
            <person name="Tangrot J."/>
            <person name="Rosling A."/>
        </authorList>
    </citation>
    <scope>NUCLEOTIDE SEQUENCE</scope>
    <source>
        <strain evidence="1">FL966</strain>
    </source>
</reference>
<dbReference type="AlphaFoldDB" id="A0A9N9JY25"/>
<proteinExistence type="predicted"/>
<accession>A0A9N9JY25</accession>
<name>A0A9N9JY25_9GLOM</name>
<comment type="caution">
    <text evidence="1">The sequence shown here is derived from an EMBL/GenBank/DDBJ whole genome shotgun (WGS) entry which is preliminary data.</text>
</comment>
<evidence type="ECO:0000313" key="1">
    <source>
        <dbReference type="EMBL" id="CAG8801397.1"/>
    </source>
</evidence>
<feature type="non-terminal residue" evidence="1">
    <location>
        <position position="156"/>
    </location>
</feature>
<keyword evidence="2" id="KW-1185">Reference proteome</keyword>
<protein>
    <submittedName>
        <fullName evidence="1">9797_t:CDS:1</fullName>
    </submittedName>
</protein>
<dbReference type="Proteomes" id="UP000789759">
    <property type="component" value="Unassembled WGS sequence"/>
</dbReference>
<evidence type="ECO:0000313" key="2">
    <source>
        <dbReference type="Proteomes" id="UP000789759"/>
    </source>
</evidence>
<organism evidence="1 2">
    <name type="scientific">Cetraspora pellucida</name>
    <dbReference type="NCBI Taxonomy" id="1433469"/>
    <lineage>
        <taxon>Eukaryota</taxon>
        <taxon>Fungi</taxon>
        <taxon>Fungi incertae sedis</taxon>
        <taxon>Mucoromycota</taxon>
        <taxon>Glomeromycotina</taxon>
        <taxon>Glomeromycetes</taxon>
        <taxon>Diversisporales</taxon>
        <taxon>Gigasporaceae</taxon>
        <taxon>Cetraspora</taxon>
    </lineage>
</organism>